<gene>
    <name evidence="1" type="ORF">J2S59_000235</name>
</gene>
<proteinExistence type="predicted"/>
<dbReference type="RefSeq" id="WP_068116458.1">
    <property type="nucleotide sequence ID" value="NZ_CCXJ01000023.1"/>
</dbReference>
<reference evidence="1 2" key="1">
    <citation type="submission" date="2023-07" db="EMBL/GenBank/DDBJ databases">
        <title>Sequencing the genomes of 1000 actinobacteria strains.</title>
        <authorList>
            <person name="Klenk H.-P."/>
        </authorList>
    </citation>
    <scope>NUCLEOTIDE SEQUENCE [LARGE SCALE GENOMIC DNA]</scope>
    <source>
        <strain evidence="1 2">GD13</strain>
    </source>
</reference>
<dbReference type="EMBL" id="JAUSQM010000001">
    <property type="protein sequence ID" value="MDP9820426.1"/>
    <property type="molecule type" value="Genomic_DNA"/>
</dbReference>
<protein>
    <submittedName>
        <fullName evidence="1">Uncharacterized protein</fullName>
    </submittedName>
</protein>
<keyword evidence="2" id="KW-1185">Reference proteome</keyword>
<organism evidence="1 2">
    <name type="scientific">Nocardioides massiliensis</name>
    <dbReference type="NCBI Taxonomy" id="1325935"/>
    <lineage>
        <taxon>Bacteria</taxon>
        <taxon>Bacillati</taxon>
        <taxon>Actinomycetota</taxon>
        <taxon>Actinomycetes</taxon>
        <taxon>Propionibacteriales</taxon>
        <taxon>Nocardioidaceae</taxon>
        <taxon>Nocardioides</taxon>
    </lineage>
</organism>
<sequence length="87" mass="9332">MTTAAPLDAAYNAVRAHLHGPVTDRTADELRGLLYIIAEAVERLDGHLTNGMALRYLGNDITGVEMGSIERHMHELAGRIAPPAVTA</sequence>
<evidence type="ECO:0000313" key="1">
    <source>
        <dbReference type="EMBL" id="MDP9820426.1"/>
    </source>
</evidence>
<name>A0ABT9NJ95_9ACTN</name>
<comment type="caution">
    <text evidence="1">The sequence shown here is derived from an EMBL/GenBank/DDBJ whole genome shotgun (WGS) entry which is preliminary data.</text>
</comment>
<evidence type="ECO:0000313" key="2">
    <source>
        <dbReference type="Proteomes" id="UP001240447"/>
    </source>
</evidence>
<dbReference type="Proteomes" id="UP001240447">
    <property type="component" value="Unassembled WGS sequence"/>
</dbReference>
<accession>A0ABT9NJ95</accession>